<evidence type="ECO:0000256" key="4">
    <source>
        <dbReference type="SAM" id="Phobius"/>
    </source>
</evidence>
<accession>A0A1Y1VMG0</accession>
<organism evidence="6 7">
    <name type="scientific">Piromyces finnis</name>
    <dbReference type="NCBI Taxonomy" id="1754191"/>
    <lineage>
        <taxon>Eukaryota</taxon>
        <taxon>Fungi</taxon>
        <taxon>Fungi incertae sedis</taxon>
        <taxon>Chytridiomycota</taxon>
        <taxon>Chytridiomycota incertae sedis</taxon>
        <taxon>Neocallimastigomycetes</taxon>
        <taxon>Neocallimastigales</taxon>
        <taxon>Neocallimastigaceae</taxon>
        <taxon>Piromyces</taxon>
    </lineage>
</organism>
<dbReference type="PANTHER" id="PTHR48056">
    <property type="entry name" value="LRR RECEPTOR-LIKE SERINE/THREONINE-PROTEIN KINASE-RELATED"/>
    <property type="match status" value="1"/>
</dbReference>
<keyword evidence="7" id="KW-1185">Reference proteome</keyword>
<dbReference type="SUPFAM" id="SSF52058">
    <property type="entry name" value="L domain-like"/>
    <property type="match status" value="1"/>
</dbReference>
<feature type="compositionally biased region" description="Basic and acidic residues" evidence="3">
    <location>
        <begin position="409"/>
        <end position="423"/>
    </location>
</feature>
<dbReference type="PANTHER" id="PTHR48056:SF34">
    <property type="entry name" value="LRR RECEPTOR-LIKE SERINE_THREONINE-PROTEIN KINASE ERL1"/>
    <property type="match status" value="1"/>
</dbReference>
<dbReference type="AlphaFoldDB" id="A0A1Y1VMG0"/>
<evidence type="ECO:0000256" key="5">
    <source>
        <dbReference type="SAM" id="SignalP"/>
    </source>
</evidence>
<evidence type="ECO:0000256" key="2">
    <source>
        <dbReference type="ARBA" id="ARBA00022737"/>
    </source>
</evidence>
<protein>
    <submittedName>
        <fullName evidence="6">L domain-like protein</fullName>
    </submittedName>
</protein>
<keyword evidence="4" id="KW-0812">Transmembrane</keyword>
<evidence type="ECO:0000256" key="1">
    <source>
        <dbReference type="ARBA" id="ARBA00022614"/>
    </source>
</evidence>
<evidence type="ECO:0000313" key="6">
    <source>
        <dbReference type="EMBL" id="ORX60107.1"/>
    </source>
</evidence>
<dbReference type="EMBL" id="MCFH01000002">
    <property type="protein sequence ID" value="ORX60107.1"/>
    <property type="molecule type" value="Genomic_DNA"/>
</dbReference>
<keyword evidence="4" id="KW-1133">Transmembrane helix</keyword>
<dbReference type="OrthoDB" id="10597917at2759"/>
<feature type="transmembrane region" description="Helical" evidence="4">
    <location>
        <begin position="296"/>
        <end position="316"/>
    </location>
</feature>
<feature type="signal peptide" evidence="5">
    <location>
        <begin position="1"/>
        <end position="27"/>
    </location>
</feature>
<sequence>MKKFYGIILSILSLLLVSCLPSDSSECQNISNFFANYNGIVIPECCNNDTTKKSNYIKCENGSITDIDLRLGSYKDVIDFSNFPILQNLKNLLIENANFLDNTVPYRIFEFPNLKTLGIYASKITRLMDISETCNLEELKLYNNSFSNFPNQVIKCSGLKKIDLSVNPGLTNIPKDIYRLTNLKQLYLGETGLLEIPNDIYKLKLEDFDINHTPCLSSVEIHKFAEPVDICDFRGDNVQIKCYEQGACKQFVIKEYSDSRDTIPENPSLYKACDESSNEAIRKISLGDDKPSRGRLTYILSFIGIVIILLLIFCYIKNYKFNTAYDDNANEKRYMTSPISENSTYNNDTQASDYNLNALKSSGSSNTEIVKSNEINEINGFIKNVETQVGIFQKKEENTSLKITNNSSIDDKNQTSSAIKKESSISSTSQVISPSSSISSTSPISLVGNKSFSSIHNDSFNSNQYISHIRSNSIHNTIPMKHTKSSRLTSKQIEALKCARDAPSKIELPSYSETIRQNNSVKYNQIFLQYQMNQLQNSSMKGINGINPNHNSNMPLYYTNIQNTKGVSNIQNSFIQSLPNAYMSGNMLNYGNGIMGSNYMNTMNSMNNNINSMNNNINSLSNINNLNTVNSINAKNINNNLGNGSYVTPSPCFALSSTLPTTTNSNGFISINNNININNNNSITNNKDNHNNS</sequence>
<dbReference type="Proteomes" id="UP000193719">
    <property type="component" value="Unassembled WGS sequence"/>
</dbReference>
<dbReference type="Gene3D" id="3.80.10.10">
    <property type="entry name" value="Ribonuclease Inhibitor"/>
    <property type="match status" value="1"/>
</dbReference>
<feature type="chain" id="PRO_5013141413" evidence="5">
    <location>
        <begin position="28"/>
        <end position="693"/>
    </location>
</feature>
<proteinExistence type="predicted"/>
<keyword evidence="5" id="KW-0732">Signal</keyword>
<comment type="caution">
    <text evidence="6">The sequence shown here is derived from an EMBL/GenBank/DDBJ whole genome shotgun (WGS) entry which is preliminary data.</text>
</comment>
<keyword evidence="2" id="KW-0677">Repeat</keyword>
<gene>
    <name evidence="6" type="ORF">BCR36DRAFT_408468</name>
</gene>
<evidence type="ECO:0000256" key="3">
    <source>
        <dbReference type="SAM" id="MobiDB-lite"/>
    </source>
</evidence>
<evidence type="ECO:0000313" key="7">
    <source>
        <dbReference type="Proteomes" id="UP000193719"/>
    </source>
</evidence>
<keyword evidence="4" id="KW-0472">Membrane</keyword>
<dbReference type="InterPro" id="IPR032675">
    <property type="entry name" value="LRR_dom_sf"/>
</dbReference>
<dbReference type="PROSITE" id="PS51257">
    <property type="entry name" value="PROKAR_LIPOPROTEIN"/>
    <property type="match status" value="1"/>
</dbReference>
<reference evidence="6 7" key="2">
    <citation type="submission" date="2016-08" db="EMBL/GenBank/DDBJ databases">
        <title>Pervasive Adenine N6-methylation of Active Genes in Fungi.</title>
        <authorList>
            <consortium name="DOE Joint Genome Institute"/>
            <person name="Mondo S.J."/>
            <person name="Dannebaum R.O."/>
            <person name="Kuo R.C."/>
            <person name="Labutti K."/>
            <person name="Haridas S."/>
            <person name="Kuo A."/>
            <person name="Salamov A."/>
            <person name="Ahrendt S.R."/>
            <person name="Lipzen A."/>
            <person name="Sullivan W."/>
            <person name="Andreopoulos W.B."/>
            <person name="Clum A."/>
            <person name="Lindquist E."/>
            <person name="Daum C."/>
            <person name="Ramamoorthy G.K."/>
            <person name="Gryganskyi A."/>
            <person name="Culley D."/>
            <person name="Magnuson J.K."/>
            <person name="James T.Y."/>
            <person name="O'Malley M.A."/>
            <person name="Stajich J.E."/>
            <person name="Spatafora J.W."/>
            <person name="Visel A."/>
            <person name="Grigoriev I.V."/>
        </authorList>
    </citation>
    <scope>NUCLEOTIDE SEQUENCE [LARGE SCALE GENOMIC DNA]</scope>
    <source>
        <strain evidence="7">finn</strain>
    </source>
</reference>
<feature type="compositionally biased region" description="Low complexity" evidence="3">
    <location>
        <begin position="424"/>
        <end position="442"/>
    </location>
</feature>
<reference evidence="6 7" key="1">
    <citation type="submission" date="2016-08" db="EMBL/GenBank/DDBJ databases">
        <title>Genomes of anaerobic fungi encode conserved fungal cellulosomes for biomass hydrolysis.</title>
        <authorList>
            <consortium name="DOE Joint Genome Institute"/>
            <person name="Haitjema C.H."/>
            <person name="Gilmore S.P."/>
            <person name="Henske J.K."/>
            <person name="Solomon K.V."/>
            <person name="De Groot R."/>
            <person name="Kuo A."/>
            <person name="Mondo S.J."/>
            <person name="Salamov A.A."/>
            <person name="Labutti K."/>
            <person name="Zhao Z."/>
            <person name="Chiniquy J."/>
            <person name="Barry K."/>
            <person name="Brewer H.M."/>
            <person name="Purvine S.O."/>
            <person name="Wright A.T."/>
            <person name="Boxma B."/>
            <person name="Van Alen T."/>
            <person name="Hackstein J.H."/>
            <person name="Baker S.E."/>
            <person name="Grigoriev I.V."/>
            <person name="O'Malley M.A."/>
        </authorList>
    </citation>
    <scope>NUCLEOTIDE SEQUENCE [LARGE SCALE GENOMIC DNA]</scope>
    <source>
        <strain evidence="7">finn</strain>
    </source>
</reference>
<dbReference type="GO" id="GO:0033612">
    <property type="term" value="F:receptor serine/threonine kinase binding"/>
    <property type="evidence" value="ECO:0007669"/>
    <property type="project" value="TreeGrafter"/>
</dbReference>
<name>A0A1Y1VMG0_9FUNG</name>
<keyword evidence="1" id="KW-0433">Leucine-rich repeat</keyword>
<dbReference type="STRING" id="1754191.A0A1Y1VMG0"/>
<dbReference type="InterPro" id="IPR050647">
    <property type="entry name" value="Plant_LRR-RLKs"/>
</dbReference>
<feature type="region of interest" description="Disordered" evidence="3">
    <location>
        <begin position="405"/>
        <end position="442"/>
    </location>
</feature>